<reference evidence="2 3" key="1">
    <citation type="submission" date="2014-04" db="EMBL/GenBank/DDBJ databases">
        <authorList>
            <consortium name="DOE Joint Genome Institute"/>
            <person name="Kuo A."/>
            <person name="Zuccaro A."/>
            <person name="Kohler A."/>
            <person name="Nagy L.G."/>
            <person name="Floudas D."/>
            <person name="Copeland A."/>
            <person name="Barry K.W."/>
            <person name="Cichocki N."/>
            <person name="Veneault-Fourrey C."/>
            <person name="LaButti K."/>
            <person name="Lindquist E.A."/>
            <person name="Lipzen A."/>
            <person name="Lundell T."/>
            <person name="Morin E."/>
            <person name="Murat C."/>
            <person name="Sun H."/>
            <person name="Tunlid A."/>
            <person name="Henrissat B."/>
            <person name="Grigoriev I.V."/>
            <person name="Hibbett D.S."/>
            <person name="Martin F."/>
            <person name="Nordberg H.P."/>
            <person name="Cantor M.N."/>
            <person name="Hua S.X."/>
        </authorList>
    </citation>
    <scope>NUCLEOTIDE SEQUENCE [LARGE SCALE GENOMIC DNA]</scope>
    <source>
        <strain evidence="2 3">MAFF 305830</strain>
    </source>
</reference>
<evidence type="ECO:0000313" key="3">
    <source>
        <dbReference type="Proteomes" id="UP000054097"/>
    </source>
</evidence>
<dbReference type="Pfam" id="PF12937">
    <property type="entry name" value="F-box-like"/>
    <property type="match status" value="1"/>
</dbReference>
<dbReference type="AlphaFoldDB" id="A0A0C3B2G0"/>
<protein>
    <recommendedName>
        <fullName evidence="1">F-box domain-containing protein</fullName>
    </recommendedName>
</protein>
<dbReference type="Proteomes" id="UP000054097">
    <property type="component" value="Unassembled WGS sequence"/>
</dbReference>
<dbReference type="InterPro" id="IPR036047">
    <property type="entry name" value="F-box-like_dom_sf"/>
</dbReference>
<dbReference type="OrthoDB" id="3186178at2759"/>
<dbReference type="PROSITE" id="PS50181">
    <property type="entry name" value="FBOX"/>
    <property type="match status" value="1"/>
</dbReference>
<evidence type="ECO:0000313" key="2">
    <source>
        <dbReference type="EMBL" id="KIM25696.1"/>
    </source>
</evidence>
<keyword evidence="3" id="KW-1185">Reference proteome</keyword>
<feature type="domain" description="F-box" evidence="1">
    <location>
        <begin position="35"/>
        <end position="84"/>
    </location>
</feature>
<dbReference type="EMBL" id="KN824312">
    <property type="protein sequence ID" value="KIM25696.1"/>
    <property type="molecule type" value="Genomic_DNA"/>
</dbReference>
<dbReference type="Gene3D" id="1.20.1280.50">
    <property type="match status" value="1"/>
</dbReference>
<dbReference type="InterPro" id="IPR001810">
    <property type="entry name" value="F-box_dom"/>
</dbReference>
<gene>
    <name evidence="2" type="ORF">M408DRAFT_206334</name>
</gene>
<name>A0A0C3B2G0_SERVB</name>
<proteinExistence type="predicted"/>
<accession>A0A0C3B2G0</accession>
<evidence type="ECO:0000259" key="1">
    <source>
        <dbReference type="PROSITE" id="PS50181"/>
    </source>
</evidence>
<dbReference type="HOGENOM" id="CLU_915756_0_0_1"/>
<reference evidence="3" key="2">
    <citation type="submission" date="2015-01" db="EMBL/GenBank/DDBJ databases">
        <title>Evolutionary Origins and Diversification of the Mycorrhizal Mutualists.</title>
        <authorList>
            <consortium name="DOE Joint Genome Institute"/>
            <consortium name="Mycorrhizal Genomics Consortium"/>
            <person name="Kohler A."/>
            <person name="Kuo A."/>
            <person name="Nagy L.G."/>
            <person name="Floudas D."/>
            <person name="Copeland A."/>
            <person name="Barry K.W."/>
            <person name="Cichocki N."/>
            <person name="Veneault-Fourrey C."/>
            <person name="LaButti K."/>
            <person name="Lindquist E.A."/>
            <person name="Lipzen A."/>
            <person name="Lundell T."/>
            <person name="Morin E."/>
            <person name="Murat C."/>
            <person name="Riley R."/>
            <person name="Ohm R."/>
            <person name="Sun H."/>
            <person name="Tunlid A."/>
            <person name="Henrissat B."/>
            <person name="Grigoriev I.V."/>
            <person name="Hibbett D.S."/>
            <person name="Martin F."/>
        </authorList>
    </citation>
    <scope>NUCLEOTIDE SEQUENCE [LARGE SCALE GENOMIC DNA]</scope>
    <source>
        <strain evidence="3">MAFF 305830</strain>
    </source>
</reference>
<dbReference type="SUPFAM" id="SSF81383">
    <property type="entry name" value="F-box domain"/>
    <property type="match status" value="1"/>
</dbReference>
<sequence>MSSKAGTLRAQPQVGSTTTTPNLVMRTLVQSEEEHAFQSRLPVELLRSIFEEYARMDLPVQVLLEVCRKWRTVALETQSLWRRLLLFADAIPDSLRAGSDHFCNSEEGASLILKRSGEFVKLEVTLVLGPKEGDNPTPGQHANLFKTVGHTALECIRLLRVFVSSETSLELIELSLEGVFIGKLPCLESLRIASVQPIGSLYEPLKALMGLVEDSSTRLKSVQYSNVSTDFIVEASKKEHWMRLIRITIQEGNSLINADIFAFSPKLEFLDVGGELIATPPPEVASFGPSHKARISLPELTFLR</sequence>
<organism evidence="2 3">
    <name type="scientific">Serendipita vermifera MAFF 305830</name>
    <dbReference type="NCBI Taxonomy" id="933852"/>
    <lineage>
        <taxon>Eukaryota</taxon>
        <taxon>Fungi</taxon>
        <taxon>Dikarya</taxon>
        <taxon>Basidiomycota</taxon>
        <taxon>Agaricomycotina</taxon>
        <taxon>Agaricomycetes</taxon>
        <taxon>Sebacinales</taxon>
        <taxon>Serendipitaceae</taxon>
        <taxon>Serendipita</taxon>
    </lineage>
</organism>